<reference evidence="4" key="1">
    <citation type="journal article" date="2019" name="Int. J. Syst. Evol. Microbiol.">
        <title>The Global Catalogue of Microorganisms (GCM) 10K type strain sequencing project: providing services to taxonomists for standard genome sequencing and annotation.</title>
        <authorList>
            <consortium name="The Broad Institute Genomics Platform"/>
            <consortium name="The Broad Institute Genome Sequencing Center for Infectious Disease"/>
            <person name="Wu L."/>
            <person name="Ma J."/>
        </authorList>
    </citation>
    <scope>NUCLEOTIDE SEQUENCE [LARGE SCALE GENOMIC DNA]</scope>
    <source>
        <strain evidence="4">IBRC-M 10906</strain>
    </source>
</reference>
<feature type="compositionally biased region" description="Gly residues" evidence="1">
    <location>
        <begin position="94"/>
        <end position="115"/>
    </location>
</feature>
<evidence type="ECO:0000259" key="2">
    <source>
        <dbReference type="Pfam" id="PF13399"/>
    </source>
</evidence>
<dbReference type="Proteomes" id="UP001597478">
    <property type="component" value="Unassembled WGS sequence"/>
</dbReference>
<protein>
    <submittedName>
        <fullName evidence="3">LytR C-terminal domain-containing protein</fullName>
    </submittedName>
</protein>
<dbReference type="InterPro" id="IPR027381">
    <property type="entry name" value="LytR/CpsA/Psr_C"/>
</dbReference>
<evidence type="ECO:0000256" key="1">
    <source>
        <dbReference type="SAM" id="MobiDB-lite"/>
    </source>
</evidence>
<dbReference type="Gene3D" id="3.30.70.2390">
    <property type="match status" value="1"/>
</dbReference>
<evidence type="ECO:0000313" key="4">
    <source>
        <dbReference type="Proteomes" id="UP001597478"/>
    </source>
</evidence>
<feature type="compositionally biased region" description="Low complexity" evidence="1">
    <location>
        <begin position="39"/>
        <end position="93"/>
    </location>
</feature>
<proteinExistence type="predicted"/>
<dbReference type="Pfam" id="PF13399">
    <property type="entry name" value="LytR_C"/>
    <property type="match status" value="1"/>
</dbReference>
<gene>
    <name evidence="3" type="ORF">ACFS2C_13020</name>
</gene>
<feature type="domain" description="LytR/CpsA/Psr regulator C-terminal" evidence="2">
    <location>
        <begin position="125"/>
        <end position="214"/>
    </location>
</feature>
<evidence type="ECO:0000313" key="3">
    <source>
        <dbReference type="EMBL" id="MFD2800317.1"/>
    </source>
</evidence>
<dbReference type="RefSeq" id="WP_377388390.1">
    <property type="nucleotide sequence ID" value="NZ_JBHSAN010000012.1"/>
</dbReference>
<accession>A0ABW5WB52</accession>
<organism evidence="3 4">
    <name type="scientific">Prauserella oleivorans</name>
    <dbReference type="NCBI Taxonomy" id="1478153"/>
    <lineage>
        <taxon>Bacteria</taxon>
        <taxon>Bacillati</taxon>
        <taxon>Actinomycetota</taxon>
        <taxon>Actinomycetes</taxon>
        <taxon>Pseudonocardiales</taxon>
        <taxon>Pseudonocardiaceae</taxon>
        <taxon>Prauserella</taxon>
    </lineage>
</organism>
<sequence>MSVFDGLSRPMRAAGLGLLAVAVIAAVLGGVTLLTGNGGDPTAAPSTSRTPPGDGQGSPSRQPSSSAPATTTPGTPPGSASATTPPGGTSAAPGGDGTGDADGSDGDGAGDGGNGQDQQAGTRSVGVRVYNNSTISGLAREAADDLRGQGWNVVQVDNYSAGIIPTSTAYFRPGTPEEEAARALAQQFGLRVEPRFDGIKDSSPGVIVIVTRDYQGVVQGK</sequence>
<keyword evidence="4" id="KW-1185">Reference proteome</keyword>
<dbReference type="EMBL" id="JBHUOF010000014">
    <property type="protein sequence ID" value="MFD2800317.1"/>
    <property type="molecule type" value="Genomic_DNA"/>
</dbReference>
<comment type="caution">
    <text evidence="3">The sequence shown here is derived from an EMBL/GenBank/DDBJ whole genome shotgun (WGS) entry which is preliminary data.</text>
</comment>
<feature type="region of interest" description="Disordered" evidence="1">
    <location>
        <begin position="39"/>
        <end position="125"/>
    </location>
</feature>
<name>A0ABW5WB52_9PSEU</name>